<dbReference type="AlphaFoldDB" id="A0A3P3DT08"/>
<name>A0A3P3DT08_9RHOB</name>
<dbReference type="RefSeq" id="WP_124963754.1">
    <property type="nucleotide sequence ID" value="NZ_RRAZ01000004.1"/>
</dbReference>
<feature type="domain" description="Integrase catalytic" evidence="2">
    <location>
        <begin position="294"/>
        <end position="509"/>
    </location>
</feature>
<proteinExistence type="predicted"/>
<dbReference type="PROSITE" id="PS50994">
    <property type="entry name" value="INTEGRASE"/>
    <property type="match status" value="1"/>
</dbReference>
<dbReference type="InterPro" id="IPR012337">
    <property type="entry name" value="RNaseH-like_sf"/>
</dbReference>
<sequence length="701" mass="79513">MRETVPILEVGAKFALSKRVGTVLTVRRADMVVLWDEYVDPETGEVFFQIADGIAHDVIEDADKRGALRILSRPSVQRHDAERPAFLRSEKEIGRQNWRRCHVMAAENLIAQGILQRTRASFVENAVELLRLGENIYRETCLRKTNTAKRRGGAVVDLGQQHAPPTSAAQVHKWYLSFRRGGADALFDDYARSGNRRDRHDHVIASIAQSIIEMRLDEERPTVTSITDSVRAACIVHYDSLGEDHRGKLPGYDFVHGLIDAIAPAEHAIRTRGFKVAYKDMHSLGVGITTTRAFERVEIDEYDVDLNVLLNSAGVWDWLTEDERVGLGLNGEAKRVKLSAAIDVHTRCIGAMRISAGDTTSLARDTIEMLLQDKTPVADALGAHDRWDMFGCPEKIVFDRGPTYIKDEFYDLLAGLGIDYHGAPSRKPWLRPFIERLFRTIHNGLLQRFSGRTFSNVVAKGENKAEERASITLPEFLQWLVRWVVDVYHNTPHRGLGGRTPAEAWQQAIAVHRPRGVTRDELRRAFGIKRRVKLGRKGLRVMHIDYQSDELAEFCNRYGMGKTFEVFWSPADIGVVLMRVSDDHWLSVPAADNQWIGKSFEDLERLRHYLRGERAVSDVVRAKAIQAIDAAAQDGKVRRGMLPHILNAENFDTNEKKLRRYMVTTDRELAESDRRDLFADEVQLPTPQQLSSNDVDDDLME</sequence>
<organism evidence="3 4">
    <name type="scientific">Falsigemmobacter faecalis</name>
    <dbReference type="NCBI Taxonomy" id="2488730"/>
    <lineage>
        <taxon>Bacteria</taxon>
        <taxon>Pseudomonadati</taxon>
        <taxon>Pseudomonadota</taxon>
        <taxon>Alphaproteobacteria</taxon>
        <taxon>Rhodobacterales</taxon>
        <taxon>Paracoccaceae</taxon>
        <taxon>Falsigemmobacter</taxon>
    </lineage>
</organism>
<evidence type="ECO:0000313" key="3">
    <source>
        <dbReference type="EMBL" id="RRH77400.1"/>
    </source>
</evidence>
<dbReference type="GO" id="GO:0015074">
    <property type="term" value="P:DNA integration"/>
    <property type="evidence" value="ECO:0007669"/>
    <property type="project" value="InterPro"/>
</dbReference>
<dbReference type="Proteomes" id="UP000282125">
    <property type="component" value="Unassembled WGS sequence"/>
</dbReference>
<evidence type="ECO:0000256" key="1">
    <source>
        <dbReference type="SAM" id="MobiDB-lite"/>
    </source>
</evidence>
<gene>
    <name evidence="3" type="ORF">EG244_04190</name>
</gene>
<dbReference type="SUPFAM" id="SSF53098">
    <property type="entry name" value="Ribonuclease H-like"/>
    <property type="match status" value="1"/>
</dbReference>
<protein>
    <submittedName>
        <fullName evidence="3">Transposase</fullName>
    </submittedName>
</protein>
<keyword evidence="4" id="KW-1185">Reference proteome</keyword>
<dbReference type="InterPro" id="IPR001584">
    <property type="entry name" value="Integrase_cat-core"/>
</dbReference>
<dbReference type="GO" id="GO:0003676">
    <property type="term" value="F:nucleic acid binding"/>
    <property type="evidence" value="ECO:0007669"/>
    <property type="project" value="InterPro"/>
</dbReference>
<feature type="region of interest" description="Disordered" evidence="1">
    <location>
        <begin position="674"/>
        <end position="701"/>
    </location>
</feature>
<dbReference type="Gene3D" id="3.30.420.10">
    <property type="entry name" value="Ribonuclease H-like superfamily/Ribonuclease H"/>
    <property type="match status" value="1"/>
</dbReference>
<evidence type="ECO:0000313" key="4">
    <source>
        <dbReference type="Proteomes" id="UP000282125"/>
    </source>
</evidence>
<evidence type="ECO:0000259" key="2">
    <source>
        <dbReference type="PROSITE" id="PS50994"/>
    </source>
</evidence>
<dbReference type="InterPro" id="IPR036397">
    <property type="entry name" value="RNaseH_sf"/>
</dbReference>
<comment type="caution">
    <text evidence="3">The sequence shown here is derived from an EMBL/GenBank/DDBJ whole genome shotgun (WGS) entry which is preliminary data.</text>
</comment>
<dbReference type="OrthoDB" id="9814072at2"/>
<accession>A0A3P3DT08</accession>
<dbReference type="EMBL" id="RRAZ01000004">
    <property type="protein sequence ID" value="RRH77400.1"/>
    <property type="molecule type" value="Genomic_DNA"/>
</dbReference>
<reference evidence="3 4" key="1">
    <citation type="submission" date="2018-11" db="EMBL/GenBank/DDBJ databases">
        <title>Gemmobacter sp. nov., YIM 102744-1 draft genome.</title>
        <authorList>
            <person name="Li G."/>
            <person name="Jiang Y."/>
        </authorList>
    </citation>
    <scope>NUCLEOTIDE SEQUENCE [LARGE SCALE GENOMIC DNA]</scope>
    <source>
        <strain evidence="3 4">YIM 102744-1</strain>
    </source>
</reference>